<protein>
    <recommendedName>
        <fullName evidence="4">Ras modification protein ERF4</fullName>
    </recommendedName>
</protein>
<keyword evidence="8" id="KW-0812">Transmembrane</keyword>
<evidence type="ECO:0000313" key="10">
    <source>
        <dbReference type="EnsemblMetazoa" id="tetur08g00080.1"/>
    </source>
</evidence>
<dbReference type="OrthoDB" id="2190159at2759"/>
<evidence type="ECO:0000256" key="5">
    <source>
        <dbReference type="ARBA" id="ARBA00022824"/>
    </source>
</evidence>
<reference evidence="11" key="1">
    <citation type="submission" date="2011-08" db="EMBL/GenBank/DDBJ databases">
        <authorList>
            <person name="Rombauts S."/>
        </authorList>
    </citation>
    <scope>NUCLEOTIDE SEQUENCE</scope>
    <source>
        <strain evidence="11">London</strain>
    </source>
</reference>
<gene>
    <name evidence="10" type="primary">107362441</name>
</gene>
<dbReference type="eggNOG" id="KOG4069">
    <property type="taxonomic scope" value="Eukaryota"/>
</dbReference>
<dbReference type="GO" id="GO:0005789">
    <property type="term" value="C:endoplasmic reticulum membrane"/>
    <property type="evidence" value="ECO:0007669"/>
    <property type="project" value="UniProtKB-SubCell"/>
</dbReference>
<dbReference type="Proteomes" id="UP000015104">
    <property type="component" value="Unassembled WGS sequence"/>
</dbReference>
<dbReference type="OMA" id="FIYICTE"/>
<dbReference type="PANTHER" id="PTHR13254">
    <property type="entry name" value="GOLGI AUTOANTIGEN, GOLGIN SUBFAMILY A, 7"/>
    <property type="match status" value="1"/>
</dbReference>
<feature type="region of interest" description="Disordered" evidence="7">
    <location>
        <begin position="141"/>
        <end position="162"/>
    </location>
</feature>
<comment type="subcellular location">
    <subcellularLocation>
        <location evidence="1">Endoplasmic reticulum membrane</location>
        <topology evidence="1">Peripheral membrane protein</topology>
    </subcellularLocation>
</comment>
<evidence type="ECO:0000256" key="8">
    <source>
        <dbReference type="SAM" id="Phobius"/>
    </source>
</evidence>
<dbReference type="KEGG" id="tut:107362441"/>
<evidence type="ECO:0000256" key="6">
    <source>
        <dbReference type="ARBA" id="ARBA00023136"/>
    </source>
</evidence>
<sequence length="162" mass="18762">MEPSCHSNGPTSCQQQQNQAKKIFIQRDYSAGTMIKFQTKFPAELEGLIERQHFDHLVNTLNKMYHQAETSWYSYFESCLACLSAYLLYICIETHFSRNMRKISAFIDNQNDTFWEPRGLHVVDPIERGLRVIEIVIRSPTENPTNNRQGKKSSNIEITSGL</sequence>
<evidence type="ECO:0000256" key="1">
    <source>
        <dbReference type="ARBA" id="ARBA00004406"/>
    </source>
</evidence>
<proteinExistence type="inferred from homology"/>
<keyword evidence="8" id="KW-1133">Transmembrane helix</keyword>
<evidence type="ECO:0000256" key="7">
    <source>
        <dbReference type="SAM" id="MobiDB-lite"/>
    </source>
</evidence>
<dbReference type="STRING" id="32264.T1KAE4"/>
<dbReference type="InterPro" id="IPR019383">
    <property type="entry name" value="Golgin_A_7/ERF4"/>
</dbReference>
<evidence type="ECO:0000256" key="3">
    <source>
        <dbReference type="ARBA" id="ARBA00011396"/>
    </source>
</evidence>
<feature type="domain" description="Golgin subfamily A member 7/ERF4" evidence="9">
    <location>
        <begin position="23"/>
        <end position="134"/>
    </location>
</feature>
<comment type="subunit">
    <text evidence="3">Interacts with ERF2.</text>
</comment>
<evidence type="ECO:0000313" key="11">
    <source>
        <dbReference type="Proteomes" id="UP000015104"/>
    </source>
</evidence>
<dbReference type="EnsemblMetazoa" id="tetur08g00080.1">
    <property type="protein sequence ID" value="tetur08g00080.1"/>
    <property type="gene ID" value="tetur08g00080"/>
</dbReference>
<accession>T1KAE4</accession>
<dbReference type="GO" id="GO:0002178">
    <property type="term" value="C:palmitoyltransferase complex"/>
    <property type="evidence" value="ECO:0007669"/>
    <property type="project" value="TreeGrafter"/>
</dbReference>
<dbReference type="GO" id="GO:0006612">
    <property type="term" value="P:protein targeting to membrane"/>
    <property type="evidence" value="ECO:0007669"/>
    <property type="project" value="TreeGrafter"/>
</dbReference>
<feature type="transmembrane region" description="Helical" evidence="8">
    <location>
        <begin position="72"/>
        <end position="92"/>
    </location>
</feature>
<evidence type="ECO:0000259" key="9">
    <source>
        <dbReference type="Pfam" id="PF10256"/>
    </source>
</evidence>
<organism evidence="10 11">
    <name type="scientific">Tetranychus urticae</name>
    <name type="common">Two-spotted spider mite</name>
    <dbReference type="NCBI Taxonomy" id="32264"/>
    <lineage>
        <taxon>Eukaryota</taxon>
        <taxon>Metazoa</taxon>
        <taxon>Ecdysozoa</taxon>
        <taxon>Arthropoda</taxon>
        <taxon>Chelicerata</taxon>
        <taxon>Arachnida</taxon>
        <taxon>Acari</taxon>
        <taxon>Acariformes</taxon>
        <taxon>Trombidiformes</taxon>
        <taxon>Prostigmata</taxon>
        <taxon>Eleutherengona</taxon>
        <taxon>Raphignathae</taxon>
        <taxon>Tetranychoidea</taxon>
        <taxon>Tetranychidae</taxon>
        <taxon>Tetranychus</taxon>
    </lineage>
</organism>
<reference evidence="10" key="2">
    <citation type="submission" date="2015-06" db="UniProtKB">
        <authorList>
            <consortium name="EnsemblMetazoa"/>
        </authorList>
    </citation>
    <scope>IDENTIFICATION</scope>
</reference>
<keyword evidence="6 8" id="KW-0472">Membrane</keyword>
<keyword evidence="5" id="KW-0256">Endoplasmic reticulum</keyword>
<dbReference type="HOGENOM" id="CLU_130071_0_1_1"/>
<evidence type="ECO:0000256" key="4">
    <source>
        <dbReference type="ARBA" id="ARBA00018463"/>
    </source>
</evidence>
<name>T1KAE4_TETUR</name>
<comment type="similarity">
    <text evidence="2">Belongs to the ERF4 family.</text>
</comment>
<evidence type="ECO:0000256" key="2">
    <source>
        <dbReference type="ARBA" id="ARBA00007732"/>
    </source>
</evidence>
<keyword evidence="11" id="KW-1185">Reference proteome</keyword>
<dbReference type="Pfam" id="PF10256">
    <property type="entry name" value="Erf4"/>
    <property type="match status" value="1"/>
</dbReference>
<dbReference type="AlphaFoldDB" id="T1KAE4"/>
<dbReference type="PANTHER" id="PTHR13254:SF0">
    <property type="entry name" value="GOLGIN SUBFAMILY A MEMBER 7_ERF4 DOMAIN-CONTAINING PROTEIN"/>
    <property type="match status" value="1"/>
</dbReference>
<dbReference type="InterPro" id="IPR051371">
    <property type="entry name" value="Ras_palmitoyltransferase"/>
</dbReference>
<dbReference type="EMBL" id="CAEY01001938">
    <property type="status" value="NOT_ANNOTATED_CDS"/>
    <property type="molecule type" value="Genomic_DNA"/>
</dbReference>